<dbReference type="PANTHER" id="PTHR21661:SF35">
    <property type="entry name" value="EPOXIDE HYDROLASE"/>
    <property type="match status" value="1"/>
</dbReference>
<evidence type="ECO:0008006" key="5">
    <source>
        <dbReference type="Google" id="ProtNLM"/>
    </source>
</evidence>
<keyword evidence="4" id="KW-1185">Reference proteome</keyword>
<proteinExistence type="inferred from homology"/>
<gene>
    <name evidence="3" type="ORF">AG1IA_10340</name>
</gene>
<dbReference type="STRING" id="983506.L8WCE6"/>
<sequence length="82" mass="9314">MAEMNNLTSVWSPTPLGFSWFPKEIGSPPAEWSGINQKLVYTKEHTKGGHFAAWEVRPELLLGDIRDFAEVVLPQEHRLRAP</sequence>
<dbReference type="SUPFAM" id="SSF53474">
    <property type="entry name" value="alpha/beta-Hydrolases"/>
    <property type="match status" value="1"/>
</dbReference>
<keyword evidence="2" id="KW-0378">Hydrolase</keyword>
<evidence type="ECO:0000313" key="3">
    <source>
        <dbReference type="EMBL" id="ELU35630.1"/>
    </source>
</evidence>
<evidence type="ECO:0000313" key="4">
    <source>
        <dbReference type="Proteomes" id="UP000011668"/>
    </source>
</evidence>
<comment type="caution">
    <text evidence="3">The sequence shown here is derived from an EMBL/GenBank/DDBJ whole genome shotgun (WGS) entry which is preliminary data.</text>
</comment>
<dbReference type="HOGENOM" id="CLU_2559877_0_0_1"/>
<dbReference type="InterPro" id="IPR029058">
    <property type="entry name" value="AB_hydrolase_fold"/>
</dbReference>
<accession>L8WCE6</accession>
<dbReference type="Gene3D" id="3.40.50.1820">
    <property type="entry name" value="alpha/beta hydrolase"/>
    <property type="match status" value="1"/>
</dbReference>
<reference evidence="3 4" key="1">
    <citation type="journal article" date="2013" name="Nat. Commun.">
        <title>The evolution and pathogenic mechanisms of the rice sheath blight pathogen.</title>
        <authorList>
            <person name="Zheng A."/>
            <person name="Lin R."/>
            <person name="Xu L."/>
            <person name="Qin P."/>
            <person name="Tang C."/>
            <person name="Ai P."/>
            <person name="Zhang D."/>
            <person name="Liu Y."/>
            <person name="Sun Z."/>
            <person name="Feng H."/>
            <person name="Wang Y."/>
            <person name="Chen Y."/>
            <person name="Liang X."/>
            <person name="Fu R."/>
            <person name="Li Q."/>
            <person name="Zhang J."/>
            <person name="Yu X."/>
            <person name="Xie Z."/>
            <person name="Ding L."/>
            <person name="Guan P."/>
            <person name="Tang J."/>
            <person name="Liang Y."/>
            <person name="Wang S."/>
            <person name="Deng Q."/>
            <person name="Li S."/>
            <person name="Zhu J."/>
            <person name="Wang L."/>
            <person name="Liu H."/>
            <person name="Li P."/>
        </authorList>
    </citation>
    <scope>NUCLEOTIDE SEQUENCE [LARGE SCALE GENOMIC DNA]</scope>
    <source>
        <strain evidence="4">AG-1 IA</strain>
    </source>
</reference>
<name>L8WCE6_THACA</name>
<dbReference type="EMBL" id="AFRT01005908">
    <property type="protein sequence ID" value="ELU35630.1"/>
    <property type="molecule type" value="Genomic_DNA"/>
</dbReference>
<organism evidence="3 4">
    <name type="scientific">Thanatephorus cucumeris (strain AG1-IA)</name>
    <name type="common">Rice sheath blight fungus</name>
    <name type="synonym">Rhizoctonia solani</name>
    <dbReference type="NCBI Taxonomy" id="983506"/>
    <lineage>
        <taxon>Eukaryota</taxon>
        <taxon>Fungi</taxon>
        <taxon>Dikarya</taxon>
        <taxon>Basidiomycota</taxon>
        <taxon>Agaricomycotina</taxon>
        <taxon>Agaricomycetes</taxon>
        <taxon>Cantharellales</taxon>
        <taxon>Ceratobasidiaceae</taxon>
        <taxon>Rhizoctonia</taxon>
        <taxon>Rhizoctonia solani AG-1</taxon>
    </lineage>
</organism>
<protein>
    <recommendedName>
        <fullName evidence="5">Epoxide hydrolase</fullName>
    </recommendedName>
</protein>
<dbReference type="PANTHER" id="PTHR21661">
    <property type="entry name" value="EPOXIDE HYDROLASE 1-RELATED"/>
    <property type="match status" value="1"/>
</dbReference>
<dbReference type="GO" id="GO:0004301">
    <property type="term" value="F:epoxide hydrolase activity"/>
    <property type="evidence" value="ECO:0007669"/>
    <property type="project" value="TreeGrafter"/>
</dbReference>
<dbReference type="OrthoDB" id="7130006at2759"/>
<evidence type="ECO:0000256" key="1">
    <source>
        <dbReference type="ARBA" id="ARBA00010088"/>
    </source>
</evidence>
<evidence type="ECO:0000256" key="2">
    <source>
        <dbReference type="ARBA" id="ARBA00022801"/>
    </source>
</evidence>
<dbReference type="GO" id="GO:0097176">
    <property type="term" value="P:epoxide metabolic process"/>
    <property type="evidence" value="ECO:0007669"/>
    <property type="project" value="TreeGrafter"/>
</dbReference>
<comment type="similarity">
    <text evidence="1">Belongs to the peptidase S33 family.</text>
</comment>
<dbReference type="AlphaFoldDB" id="L8WCE6"/>
<dbReference type="Proteomes" id="UP000011668">
    <property type="component" value="Unassembled WGS sequence"/>
</dbReference>